<dbReference type="SUPFAM" id="SSF141868">
    <property type="entry name" value="EAL domain-like"/>
    <property type="match status" value="1"/>
</dbReference>
<dbReference type="EMBL" id="DSBT01000303">
    <property type="protein sequence ID" value="HDP78434.1"/>
    <property type="molecule type" value="Genomic_DNA"/>
</dbReference>
<dbReference type="InterPro" id="IPR050706">
    <property type="entry name" value="Cyclic-di-GMP_PDE-like"/>
</dbReference>
<feature type="non-terminal residue" evidence="3">
    <location>
        <position position="1"/>
    </location>
</feature>
<dbReference type="Gene3D" id="3.20.20.450">
    <property type="entry name" value="EAL domain"/>
    <property type="match status" value="1"/>
</dbReference>
<dbReference type="InterPro" id="IPR001633">
    <property type="entry name" value="EAL_dom"/>
</dbReference>
<organism evidence="3">
    <name type="scientific">Mesotoga infera</name>
    <dbReference type="NCBI Taxonomy" id="1236046"/>
    <lineage>
        <taxon>Bacteria</taxon>
        <taxon>Thermotogati</taxon>
        <taxon>Thermotogota</taxon>
        <taxon>Thermotogae</taxon>
        <taxon>Kosmotogales</taxon>
        <taxon>Kosmotogaceae</taxon>
        <taxon>Mesotoga</taxon>
    </lineage>
</organism>
<dbReference type="AlphaFoldDB" id="A0A7C1CUU1"/>
<accession>A0A7C1CUU1</accession>
<dbReference type="SMART" id="SM00052">
    <property type="entry name" value="EAL"/>
    <property type="match status" value="1"/>
</dbReference>
<feature type="domain" description="EAL" evidence="1">
    <location>
        <begin position="172"/>
        <end position="420"/>
    </location>
</feature>
<evidence type="ECO:0000259" key="2">
    <source>
        <dbReference type="PROSITE" id="PS50887"/>
    </source>
</evidence>
<dbReference type="InterPro" id="IPR000160">
    <property type="entry name" value="GGDEF_dom"/>
</dbReference>
<dbReference type="PROSITE" id="PS50883">
    <property type="entry name" value="EAL"/>
    <property type="match status" value="1"/>
</dbReference>
<dbReference type="PANTHER" id="PTHR33121:SF70">
    <property type="entry name" value="SIGNALING PROTEIN YKOW"/>
    <property type="match status" value="1"/>
</dbReference>
<dbReference type="CDD" id="cd01949">
    <property type="entry name" value="GGDEF"/>
    <property type="match status" value="1"/>
</dbReference>
<dbReference type="SMART" id="SM00267">
    <property type="entry name" value="GGDEF"/>
    <property type="match status" value="1"/>
</dbReference>
<feature type="domain" description="GGDEF" evidence="2">
    <location>
        <begin position="32"/>
        <end position="163"/>
    </location>
</feature>
<comment type="caution">
    <text evidence="3">The sequence shown here is derived from an EMBL/GenBank/DDBJ whole genome shotgun (WGS) entry which is preliminary data.</text>
</comment>
<dbReference type="GO" id="GO:0071111">
    <property type="term" value="F:cyclic-guanylate-specific phosphodiesterase activity"/>
    <property type="evidence" value="ECO:0007669"/>
    <property type="project" value="InterPro"/>
</dbReference>
<evidence type="ECO:0000313" key="3">
    <source>
        <dbReference type="EMBL" id="HDP78434.1"/>
    </source>
</evidence>
<name>A0A7C1CUU1_9BACT</name>
<dbReference type="PROSITE" id="PS50887">
    <property type="entry name" value="GGDEF"/>
    <property type="match status" value="1"/>
</dbReference>
<dbReference type="PANTHER" id="PTHR33121">
    <property type="entry name" value="CYCLIC DI-GMP PHOSPHODIESTERASE PDEF"/>
    <property type="match status" value="1"/>
</dbReference>
<reference evidence="3" key="1">
    <citation type="journal article" date="2020" name="mSystems">
        <title>Genome- and Community-Level Interaction Insights into Carbon Utilization and Element Cycling Functions of Hydrothermarchaeota in Hydrothermal Sediment.</title>
        <authorList>
            <person name="Zhou Z."/>
            <person name="Liu Y."/>
            <person name="Xu W."/>
            <person name="Pan J."/>
            <person name="Luo Z.H."/>
            <person name="Li M."/>
        </authorList>
    </citation>
    <scope>NUCLEOTIDE SEQUENCE [LARGE SCALE GENOMIC DNA]</scope>
    <source>
        <strain evidence="3">SpSt-1179</strain>
    </source>
</reference>
<dbReference type="Pfam" id="PF00563">
    <property type="entry name" value="EAL"/>
    <property type="match status" value="1"/>
</dbReference>
<dbReference type="CDD" id="cd01948">
    <property type="entry name" value="EAL"/>
    <property type="match status" value="1"/>
</dbReference>
<dbReference type="Pfam" id="PF00990">
    <property type="entry name" value="GGDEF"/>
    <property type="match status" value="1"/>
</dbReference>
<protein>
    <submittedName>
        <fullName evidence="3">Bifunctional diguanylate cyclase/phosphodiesterase</fullName>
    </submittedName>
</protein>
<dbReference type="Gene3D" id="3.30.70.270">
    <property type="match status" value="1"/>
</dbReference>
<dbReference type="Proteomes" id="UP000886198">
    <property type="component" value="Unassembled WGS sequence"/>
</dbReference>
<gene>
    <name evidence="3" type="ORF">ENN47_09685</name>
</gene>
<dbReference type="SUPFAM" id="SSF55073">
    <property type="entry name" value="Nucleotide cyclase"/>
    <property type="match status" value="1"/>
</dbReference>
<dbReference type="InterPro" id="IPR029787">
    <property type="entry name" value="Nucleotide_cyclase"/>
</dbReference>
<proteinExistence type="predicted"/>
<dbReference type="InterPro" id="IPR035919">
    <property type="entry name" value="EAL_sf"/>
</dbReference>
<evidence type="ECO:0000259" key="1">
    <source>
        <dbReference type="PROSITE" id="PS50883"/>
    </source>
</evidence>
<dbReference type="NCBIfam" id="TIGR00254">
    <property type="entry name" value="GGDEF"/>
    <property type="match status" value="1"/>
</dbReference>
<sequence>TVKRMAYYDTVTGLPNGTLIREKLREMAADSEPFFVYYIDLNGFKELNEALGHEVGNLILKSIADRITGYFDFEKASRIVGDEFLIIEKGNNRNTMEKSREALISIFERPFVVDKYEYRLNASIGVSRYPTDATSPEELIKLSNVTSREARSIGRTTFGKSDAATFALVNREFSVKNELRNALEKSEMYLVYQPIVDTQSLQVKSLETLLRWNSPILGNVRPQEFIPYLEVTNEINKVSRWMLNQIPVSQSFLVSKGLKGTSISLNISPIQFKTEYLVKIVEEAILEGSLSPENLVIEITETGLIQNFDFVVRQLTRLRKYGIQIALDDFGSGYSSFNYLSELPLDILKIDKVLIDSILKKDEKKTLVDTIIDLAHRLDLVVVAEGVERHEQYEYLRTRECDYIQGFYFYRPDKIENLDF</sequence>
<dbReference type="InterPro" id="IPR043128">
    <property type="entry name" value="Rev_trsase/Diguanyl_cyclase"/>
</dbReference>